<dbReference type="GO" id="GO:0043023">
    <property type="term" value="F:ribosomal large subunit binding"/>
    <property type="evidence" value="ECO:0007669"/>
    <property type="project" value="TreeGrafter"/>
</dbReference>
<sequence length="134" mass="14812">MNSEQLLELSLEALEDMKARNIRSIDVRGKTTLADFIVIASGTSGRHVQSTAENVATEAKHRGIQPLGVEGQEGQEWVLVDLNDVIVHVMLPETRDFYNLEKLWLAEEEAAEGDGGDGGMEDDPGLQRVRRLRG</sequence>
<feature type="region of interest" description="Disordered" evidence="3">
    <location>
        <begin position="110"/>
        <end position="134"/>
    </location>
</feature>
<dbReference type="InterPro" id="IPR043519">
    <property type="entry name" value="NT_sf"/>
</dbReference>
<dbReference type="Proteomes" id="UP000189177">
    <property type="component" value="Unassembled WGS sequence"/>
</dbReference>
<dbReference type="GO" id="GO:0042256">
    <property type="term" value="P:cytosolic ribosome assembly"/>
    <property type="evidence" value="ECO:0007669"/>
    <property type="project" value="UniProtKB-UniRule"/>
</dbReference>
<feature type="compositionally biased region" description="Acidic residues" evidence="3">
    <location>
        <begin position="110"/>
        <end position="124"/>
    </location>
</feature>
<dbReference type="Gene3D" id="3.30.460.10">
    <property type="entry name" value="Beta Polymerase, domain 2"/>
    <property type="match status" value="1"/>
</dbReference>
<keyword evidence="2" id="KW-0678">Repressor</keyword>
<dbReference type="HAMAP" id="MF_01477">
    <property type="entry name" value="Iojap_RsfS"/>
    <property type="match status" value="1"/>
</dbReference>
<dbReference type="PANTHER" id="PTHR21043">
    <property type="entry name" value="IOJAP SUPERFAMILY ORTHOLOG"/>
    <property type="match status" value="1"/>
</dbReference>
<name>A0A1V2ZWF2_9GAMM</name>
<protein>
    <recommendedName>
        <fullName evidence="2">Ribosomal silencing factor RsfS</fullName>
    </recommendedName>
</protein>
<comment type="similarity">
    <text evidence="1 2">Belongs to the Iojap/RsfS family.</text>
</comment>
<keyword evidence="5" id="KW-1185">Reference proteome</keyword>
<organism evidence="4 5">
    <name type="scientific">Thioalkalivibrio halophilus</name>
    <dbReference type="NCBI Taxonomy" id="252474"/>
    <lineage>
        <taxon>Bacteria</taxon>
        <taxon>Pseudomonadati</taxon>
        <taxon>Pseudomonadota</taxon>
        <taxon>Gammaproteobacteria</taxon>
        <taxon>Chromatiales</taxon>
        <taxon>Ectothiorhodospiraceae</taxon>
        <taxon>Thioalkalivibrio</taxon>
    </lineage>
</organism>
<evidence type="ECO:0000256" key="1">
    <source>
        <dbReference type="ARBA" id="ARBA00010574"/>
    </source>
</evidence>
<dbReference type="GO" id="GO:0005737">
    <property type="term" value="C:cytoplasm"/>
    <property type="evidence" value="ECO:0007669"/>
    <property type="project" value="UniProtKB-SubCell"/>
</dbReference>
<keyword evidence="2" id="KW-0963">Cytoplasm</keyword>
<dbReference type="GO" id="GO:0090071">
    <property type="term" value="P:negative regulation of ribosome biogenesis"/>
    <property type="evidence" value="ECO:0007669"/>
    <property type="project" value="UniProtKB-UniRule"/>
</dbReference>
<dbReference type="STRING" id="252474.B1A74_11315"/>
<evidence type="ECO:0000313" key="4">
    <source>
        <dbReference type="EMBL" id="OOC09386.1"/>
    </source>
</evidence>
<accession>A0A1V2ZWF2</accession>
<evidence type="ECO:0000256" key="2">
    <source>
        <dbReference type="HAMAP-Rule" id="MF_01477"/>
    </source>
</evidence>
<evidence type="ECO:0000313" key="5">
    <source>
        <dbReference type="Proteomes" id="UP000189177"/>
    </source>
</evidence>
<keyword evidence="2" id="KW-0810">Translation regulation</keyword>
<dbReference type="RefSeq" id="WP_024329663.1">
    <property type="nucleotide sequence ID" value="NZ_MUZR01000051.1"/>
</dbReference>
<comment type="caution">
    <text evidence="4">The sequence shown here is derived from an EMBL/GenBank/DDBJ whole genome shotgun (WGS) entry which is preliminary data.</text>
</comment>
<dbReference type="OrthoDB" id="9793681at2"/>
<comment type="subunit">
    <text evidence="2">Interacts with ribosomal protein uL14 (rplN).</text>
</comment>
<gene>
    <name evidence="2" type="primary">rsfS</name>
    <name evidence="4" type="ORF">B1A74_11315</name>
</gene>
<dbReference type="Pfam" id="PF02410">
    <property type="entry name" value="RsfS"/>
    <property type="match status" value="1"/>
</dbReference>
<comment type="subcellular location">
    <subcellularLocation>
        <location evidence="2">Cytoplasm</location>
    </subcellularLocation>
</comment>
<reference evidence="4 5" key="1">
    <citation type="submission" date="2017-02" db="EMBL/GenBank/DDBJ databases">
        <title>Genomic diversity within the haloalkaliphilic genus Thioalkalivibrio.</title>
        <authorList>
            <person name="Ahn A.-C."/>
            <person name="Meier-Kolthoff J."/>
            <person name="Overmars L."/>
            <person name="Richter M."/>
            <person name="Woyke T."/>
            <person name="Sorokin D.Y."/>
            <person name="Muyzer G."/>
        </authorList>
    </citation>
    <scope>NUCLEOTIDE SEQUENCE [LARGE SCALE GENOMIC DNA]</scope>
    <source>
        <strain evidence="4 5">HL17</strain>
    </source>
</reference>
<dbReference type="EMBL" id="MUZR01000051">
    <property type="protein sequence ID" value="OOC09386.1"/>
    <property type="molecule type" value="Genomic_DNA"/>
</dbReference>
<dbReference type="AlphaFoldDB" id="A0A1V2ZWF2"/>
<dbReference type="GO" id="GO:0017148">
    <property type="term" value="P:negative regulation of translation"/>
    <property type="evidence" value="ECO:0007669"/>
    <property type="project" value="UniProtKB-UniRule"/>
</dbReference>
<evidence type="ECO:0000256" key="3">
    <source>
        <dbReference type="SAM" id="MobiDB-lite"/>
    </source>
</evidence>
<dbReference type="PANTHER" id="PTHR21043:SF0">
    <property type="entry name" value="MITOCHONDRIAL ASSEMBLY OF RIBOSOMAL LARGE SUBUNIT PROTEIN 1"/>
    <property type="match status" value="1"/>
</dbReference>
<dbReference type="NCBIfam" id="TIGR00090">
    <property type="entry name" value="rsfS_iojap_ybeB"/>
    <property type="match status" value="1"/>
</dbReference>
<dbReference type="InterPro" id="IPR004394">
    <property type="entry name" value="Iojap/RsfS/C7orf30"/>
</dbReference>
<dbReference type="SUPFAM" id="SSF81301">
    <property type="entry name" value="Nucleotidyltransferase"/>
    <property type="match status" value="1"/>
</dbReference>
<proteinExistence type="inferred from homology"/>
<comment type="function">
    <text evidence="2">Functions as a ribosomal silencing factor. Interacts with ribosomal protein uL14 (rplN), blocking formation of intersubunit bridge B8. Prevents association of the 30S and 50S ribosomal subunits and the formation of functional ribosomes, thus repressing translation.</text>
</comment>